<accession>A0A0V0HQ82</accession>
<dbReference type="EMBL" id="GEDG01016848">
    <property type="protein sequence ID" value="JAP22186.1"/>
    <property type="molecule type" value="Transcribed_RNA"/>
</dbReference>
<protein>
    <submittedName>
        <fullName evidence="1">Putative ovule protein</fullName>
    </submittedName>
</protein>
<name>A0A0V0HQ82_SOLCH</name>
<organism evidence="1">
    <name type="scientific">Solanum chacoense</name>
    <name type="common">Chaco potato</name>
    <dbReference type="NCBI Taxonomy" id="4108"/>
    <lineage>
        <taxon>Eukaryota</taxon>
        <taxon>Viridiplantae</taxon>
        <taxon>Streptophyta</taxon>
        <taxon>Embryophyta</taxon>
        <taxon>Tracheophyta</taxon>
        <taxon>Spermatophyta</taxon>
        <taxon>Magnoliopsida</taxon>
        <taxon>eudicotyledons</taxon>
        <taxon>Gunneridae</taxon>
        <taxon>Pentapetalae</taxon>
        <taxon>asterids</taxon>
        <taxon>lamiids</taxon>
        <taxon>Solanales</taxon>
        <taxon>Solanaceae</taxon>
        <taxon>Solanoideae</taxon>
        <taxon>Solaneae</taxon>
        <taxon>Solanum</taxon>
    </lineage>
</organism>
<proteinExistence type="predicted"/>
<evidence type="ECO:0000313" key="1">
    <source>
        <dbReference type="EMBL" id="JAP22186.1"/>
    </source>
</evidence>
<dbReference type="AlphaFoldDB" id="A0A0V0HQ82"/>
<sequence>MQQALLPQLYREQSCVHHFFIFFATPNWILRCAEPWSAHDEDSKSTLIISGTDASAIASGVRRPALYSARAREPLTYGMVVSSTISARTPNETRFWNFDTKPSRSCQPSLSQKTETMEANLPAFSVRPEPCPLQL</sequence>
<reference evidence="1" key="1">
    <citation type="submission" date="2015-12" db="EMBL/GenBank/DDBJ databases">
        <title>Gene expression during late stages of embryo sac development: a critical building block for successful pollen-pistil interactions.</title>
        <authorList>
            <person name="Liu Y."/>
            <person name="Joly V."/>
            <person name="Sabar M."/>
            <person name="Matton D.P."/>
        </authorList>
    </citation>
    <scope>NUCLEOTIDE SEQUENCE</scope>
</reference>